<proteinExistence type="predicted"/>
<evidence type="ECO:0000313" key="2">
    <source>
        <dbReference type="Proteomes" id="UP000030300"/>
    </source>
</evidence>
<organism evidence="1 2">
    <name type="scientific">Nocardioides simplex</name>
    <name type="common">Arthrobacter simplex</name>
    <dbReference type="NCBI Taxonomy" id="2045"/>
    <lineage>
        <taxon>Bacteria</taxon>
        <taxon>Bacillati</taxon>
        <taxon>Actinomycetota</taxon>
        <taxon>Actinomycetes</taxon>
        <taxon>Propionibacteriales</taxon>
        <taxon>Nocardioidaceae</taxon>
        <taxon>Pimelobacter</taxon>
    </lineage>
</organism>
<reference evidence="1 2" key="1">
    <citation type="journal article" date="2015" name="Genome Announc.">
        <title>Complete Genome Sequence of Steroid-Transforming Nocardioides simplex VKM Ac-2033D.</title>
        <authorList>
            <person name="Shtratnikova V.Y."/>
            <person name="Schelkunov M.I."/>
            <person name="Pekov Y.A."/>
            <person name="Fokina V.V."/>
            <person name="Logacheva M.D."/>
            <person name="Sokolov S.L."/>
            <person name="Bragin E.Y."/>
            <person name="Ashapkin V.V."/>
            <person name="Donova M.V."/>
        </authorList>
    </citation>
    <scope>NUCLEOTIDE SEQUENCE [LARGE SCALE GENOMIC DNA]</scope>
    <source>
        <strain evidence="1 2">VKM Ac-2033D</strain>
    </source>
</reference>
<dbReference type="Proteomes" id="UP000030300">
    <property type="component" value="Chromosome"/>
</dbReference>
<evidence type="ECO:0000313" key="1">
    <source>
        <dbReference type="EMBL" id="AIY18027.1"/>
    </source>
</evidence>
<name>A0A0A1DN61_NOCSI</name>
<dbReference type="HOGENOM" id="CLU_2480245_0_0_11"/>
<keyword evidence="2" id="KW-1185">Reference proteome</keyword>
<protein>
    <submittedName>
        <fullName evidence="1">Uncharacterized protein</fullName>
    </submittedName>
</protein>
<gene>
    <name evidence="1" type="ORF">KR76_16900</name>
</gene>
<dbReference type="EMBL" id="CP009896">
    <property type="protein sequence ID" value="AIY18027.1"/>
    <property type="molecule type" value="Genomic_DNA"/>
</dbReference>
<dbReference type="eggNOG" id="ENOG50323MQ">
    <property type="taxonomic scope" value="Bacteria"/>
</dbReference>
<sequence>MRVTPCPSWCDRSHEGVAVEGDLIHTTTEYVFDGLSPGEEVAFLLAEQSSDYEGLAVVSVNGVKFNLSDARRVAIQILELAEIAESR</sequence>
<dbReference type="KEGG" id="psim:KR76_16900"/>
<dbReference type="AlphaFoldDB" id="A0A0A1DN61"/>
<accession>A0A0A1DN61</accession>